<accession>A0AA39RZI6</accession>
<reference evidence="3" key="2">
    <citation type="submission" date="2023-06" db="EMBL/GenBank/DDBJ databases">
        <authorList>
            <person name="Swenson N.G."/>
            <person name="Wegrzyn J.L."/>
            <person name="Mcevoy S.L."/>
        </authorList>
    </citation>
    <scope>NUCLEOTIDE SEQUENCE</scope>
    <source>
        <strain evidence="3">NS2018</strain>
        <tissue evidence="3">Leaf</tissue>
    </source>
</reference>
<feature type="compositionally biased region" description="Basic and acidic residues" evidence="1">
    <location>
        <begin position="15"/>
        <end position="30"/>
    </location>
</feature>
<dbReference type="Pfam" id="PF10441">
    <property type="entry name" value="Urb2"/>
    <property type="match status" value="3"/>
</dbReference>
<dbReference type="GO" id="GO:0005730">
    <property type="term" value="C:nucleolus"/>
    <property type="evidence" value="ECO:0007669"/>
    <property type="project" value="TreeGrafter"/>
</dbReference>
<feature type="region of interest" description="Disordered" evidence="1">
    <location>
        <begin position="1"/>
        <end position="44"/>
    </location>
</feature>
<evidence type="ECO:0000256" key="1">
    <source>
        <dbReference type="SAM" id="MobiDB-lite"/>
    </source>
</evidence>
<feature type="region of interest" description="Disordered" evidence="1">
    <location>
        <begin position="403"/>
        <end position="432"/>
    </location>
</feature>
<feature type="domain" description="Nucleolar 27S pre-rRNA processing Urb2/Npa2 C-terminal" evidence="2">
    <location>
        <begin position="2264"/>
        <end position="2352"/>
    </location>
</feature>
<dbReference type="EMBL" id="JAUESC010000384">
    <property type="protein sequence ID" value="KAK0582290.1"/>
    <property type="molecule type" value="Genomic_DNA"/>
</dbReference>
<keyword evidence="4" id="KW-1185">Reference proteome</keyword>
<feature type="region of interest" description="Disordered" evidence="1">
    <location>
        <begin position="1531"/>
        <end position="1572"/>
    </location>
</feature>
<evidence type="ECO:0000313" key="3">
    <source>
        <dbReference type="EMBL" id="KAK0582290.1"/>
    </source>
</evidence>
<evidence type="ECO:0000313" key="4">
    <source>
        <dbReference type="Proteomes" id="UP001168877"/>
    </source>
</evidence>
<reference evidence="3" key="1">
    <citation type="journal article" date="2022" name="Plant J.">
        <title>Strategies of tolerance reflected in two North American maple genomes.</title>
        <authorList>
            <person name="McEvoy S.L."/>
            <person name="Sezen U.U."/>
            <person name="Trouern-Trend A."/>
            <person name="McMahon S.M."/>
            <person name="Schaberg P.G."/>
            <person name="Yang J."/>
            <person name="Wegrzyn J.L."/>
            <person name="Swenson N.G."/>
        </authorList>
    </citation>
    <scope>NUCLEOTIDE SEQUENCE</scope>
    <source>
        <strain evidence="3">NS2018</strain>
    </source>
</reference>
<feature type="domain" description="Nucleolar 27S pre-rRNA processing Urb2/Npa2 C-terminal" evidence="2">
    <location>
        <begin position="1877"/>
        <end position="2115"/>
    </location>
</feature>
<feature type="compositionally biased region" description="Basic and acidic residues" evidence="1">
    <location>
        <begin position="1558"/>
        <end position="1571"/>
    </location>
</feature>
<organism evidence="3 4">
    <name type="scientific">Acer saccharum</name>
    <name type="common">Sugar maple</name>
    <dbReference type="NCBI Taxonomy" id="4024"/>
    <lineage>
        <taxon>Eukaryota</taxon>
        <taxon>Viridiplantae</taxon>
        <taxon>Streptophyta</taxon>
        <taxon>Embryophyta</taxon>
        <taxon>Tracheophyta</taxon>
        <taxon>Spermatophyta</taxon>
        <taxon>Magnoliopsida</taxon>
        <taxon>eudicotyledons</taxon>
        <taxon>Gunneridae</taxon>
        <taxon>Pentapetalae</taxon>
        <taxon>rosids</taxon>
        <taxon>malvids</taxon>
        <taxon>Sapindales</taxon>
        <taxon>Sapindaceae</taxon>
        <taxon>Hippocastanoideae</taxon>
        <taxon>Acereae</taxon>
        <taxon>Acer</taxon>
    </lineage>
</organism>
<dbReference type="InterPro" id="IPR016024">
    <property type="entry name" value="ARM-type_fold"/>
</dbReference>
<dbReference type="InterPro" id="IPR018849">
    <property type="entry name" value="Urb2/Npa2_C"/>
</dbReference>
<name>A0AA39RZI6_ACESA</name>
<evidence type="ECO:0000259" key="2">
    <source>
        <dbReference type="Pfam" id="PF10441"/>
    </source>
</evidence>
<gene>
    <name evidence="3" type="ORF">LWI29_023775</name>
</gene>
<dbReference type="PANTHER" id="PTHR15682:SF2">
    <property type="entry name" value="UNHEALTHY RIBOSOME BIOGENESIS PROTEIN 2 HOMOLOG"/>
    <property type="match status" value="1"/>
</dbReference>
<proteinExistence type="predicted"/>
<dbReference type="SUPFAM" id="SSF48371">
    <property type="entry name" value="ARM repeat"/>
    <property type="match status" value="1"/>
</dbReference>
<dbReference type="InterPro" id="IPR052609">
    <property type="entry name" value="Ribosome_Biogenesis_Reg"/>
</dbReference>
<sequence>MVDSTKKKNKRKQTSHVDDQKPSKTRRIDSSENEEPILVESDQKHDEERPWRNLKLILSIQNKEIDLQKKVELAFDFVNSRVKGGDSDDNEEYETVKTSRLIVFLSDWVQSLLISVEKKVKLDRGGNESGVIEACLDFRCWVIFKFCLEESLKWRVSLSFSRNLLRAIGCIAINALSLLNLKSSGSEESFFVGEGFELYSVVLDCVSLVFSSQGGLLNENLDLWVSTVDPVLELVLRIYSLNLNGGNACAFAMQFSCSMLEPFAKFLRVHPTRKNGFRDFVDKLLEPLMHLLGFLHHQIDPCNHDQTRNLLKLVEEVLSHGLFHSTHIDGFLGLHNIDKYLPSEDGKSRDSKTVIKSYHRHLFDKVERIMAAKKVLVLNGMGQLFHLLVDRVKKQKGALALSEDTKMTGKTRASGQSEKHLSGSSSALSDYSSSNLNAETRKSLFEFFAQIMEPLLIEMNGYVQAKLVVGSALLDVLCTLKSINTLLASFLHEKVYVRTEDITEGASLNFLKKVHDVIMSFASHLPQFSNFDTTNGLQKEIFTDLAKELLTAVGYFLDIEYEVIGDDLVSLWFMMFSYLGIGLSFVDVPNQCLLTSQILDLGCQLVNLYSELRQVNNSIFALCKAVRLVLSCDGDGDDETSYNRLLSCMNSLPREAYAKSVGVLLCSQEFKLSFHNAIKSIPEGQASGCIRQLAEDISESLKWMKENCAVADGKDINKLKVRDCCTLFDLQAEFLGRYLSELYALVLDSLTVTTGNSNLLGISIKDLMTLICPCISSLLGLKPDSVNEFLFSVTGRTLENGDAGNRNDMLKYGLSTQWVFLFFFRLFMCCRSLYRQAISLMPPDTSKKMSAAAGDSFTAYSGKDWMEKIEWIKEGYFSWIVQPSASLLDVIHLVSDTYLTDNVPNCCPLIYVLHAMTLQRLVDLNRQIKSLEYLLQNNDNAVQFKLLGEADLSQHRKRCKKWKRHISVLNQEAAGLTDFMMGYVSLVTDKQLVVSSLDYASFADTFMEEMQGSNVWNLCVCAIDEKSLPTAIWWIVSQNIDIWCAHAASKKLKMFLSLLIRTSLPRVSNSYSIVGKKNINEAGYLKKVTVHQISTELLSDSFLYEHKFVRRHLASRFCHILEKSALSLFSRFSIQDVDFSSSPNWTKVLDALENSLVVVSGNNHVTNDPVSVSKLISHSFDEPPTEMCKERKAFQYANMKFTACKSLLNLLCWMPKGYLNSKSLALYATHVLNLERIVISSLLQSHDAVSFHDHYEFLRLFVSCRRTLKYIIMASCEEKTESSQIYLMTMLCEESDFVLWLFKSVFIVIRRLEALLDNCSCEIRGMVFSLMDHTSYIFLALSKYHFSSAINSFTSEKPCREQPISGVVHEHNNLNKSGLSLDSSKDADPWKSMFFVVEGLEEQAQSLLMSLKGSIRDEKLGVCAEVVTLNKLSSVVSCFSGILWGLASAVNHSGAEFGDKVKLLRLKCEPISKLNHRISAFADFISSFLRILVVEDYQPPGSSCDAQSFQELDCCRDPLVSGEVLLEGCNSETESSHGKQHQNIESGRTCSTSSNSDDDSRMADVRSKRSPLEAANGPASFLAGDDLIGLKCLNRHLLQGLLKGDHPEAAFLLRQLFIAASAILRLNLQISSTPSTSRLVPTFIGISEFLLLQLVDMVEVPQPFTFVWLDGVLRYLEELGSHFASTNPSLTRNLYTKLVELHVRAIGKCISLQGKTATLASHETESSTKVLNGNIGLSGESLSQEPQCLDEFKARLRMSFKVFISKSSDLHLLSAVQCIERALVGVKEGCTMIYEINTGGDGGKVSTIVAAGIDCLDLILEHASGRKRLNVVKRHIQNLIAALFNIIVHLQSQLIFYGKLNSNDGHNGPDSGSVILMCIEVLTRVSSKHALFELDSWHVAQSLRIPAALFQDIHQLRLSEAPILSKSDMFLDNRNSNLVPSLNSCVVDRQFTINVFAACCKLLYTILKHHKNESQQCIALLEESVRVLLQCLETVDIDLEVRKGYFTWEVQEGIKCACFLRRIYEEVKQQKDVFGRHSVKFLSNYIWIYSGFGPQKTGIRREIDEALRPGVYALIESCSADDLQYLHTVFGEGPCRNTLATLQHDYKLNFRYEGKSQIIFYGKLNSNDGHNGPDSGSVILMCIEVLTRVCSKHALFELDSWHVVQSLRIPAALFQDIHQLRLSEAPIPSKSEMFLDNQNSNLVPSLNSCVVDRQFTINVFAACCKLLYTILKHHKNESQQCIALLEESVRVLLQCLETVDIDLEEKQQKDVFGRHSVKFLSNYIWIYSGFGPQKTGIRREIDEALRPGVYALIESCSADDLRYLHTVFGEGPCRNTLATLQHDYKLNFRYEGEV</sequence>
<dbReference type="GO" id="GO:0042254">
    <property type="term" value="P:ribosome biogenesis"/>
    <property type="evidence" value="ECO:0007669"/>
    <property type="project" value="TreeGrafter"/>
</dbReference>
<dbReference type="Proteomes" id="UP001168877">
    <property type="component" value="Unassembled WGS sequence"/>
</dbReference>
<protein>
    <recommendedName>
        <fullName evidence="2">Nucleolar 27S pre-rRNA processing Urb2/Npa2 C-terminal domain-containing protein</fullName>
    </recommendedName>
</protein>
<comment type="caution">
    <text evidence="3">The sequence shown here is derived from an EMBL/GenBank/DDBJ whole genome shotgun (WGS) entry which is preliminary data.</text>
</comment>
<feature type="compositionally biased region" description="Polar residues" evidence="1">
    <location>
        <begin position="1541"/>
        <end position="1550"/>
    </location>
</feature>
<dbReference type="PANTHER" id="PTHR15682">
    <property type="entry name" value="UNHEALTHY RIBOSOME BIOGENESIS PROTEIN 2 HOMOLOG"/>
    <property type="match status" value="1"/>
</dbReference>
<feature type="domain" description="Nucleolar 27S pre-rRNA processing Urb2/Npa2 C-terminal" evidence="2">
    <location>
        <begin position="2141"/>
        <end position="2258"/>
    </location>
</feature>
<feature type="compositionally biased region" description="Low complexity" evidence="1">
    <location>
        <begin position="422"/>
        <end position="432"/>
    </location>
</feature>